<keyword evidence="4" id="KW-0560">Oxidoreductase</keyword>
<dbReference type="Proteomes" id="UP000285961">
    <property type="component" value="Unassembled WGS sequence"/>
</dbReference>
<feature type="domain" description="Dihydroprymidine dehydrogenase" evidence="3">
    <location>
        <begin position="22"/>
        <end position="131"/>
    </location>
</feature>
<evidence type="ECO:0000259" key="2">
    <source>
        <dbReference type="Pfam" id="PF07992"/>
    </source>
</evidence>
<dbReference type="Gene3D" id="1.10.1060.10">
    <property type="entry name" value="Alpha-helical ferredoxin"/>
    <property type="match status" value="1"/>
</dbReference>
<dbReference type="InterPro" id="IPR023753">
    <property type="entry name" value="FAD/NAD-binding_dom"/>
</dbReference>
<dbReference type="Pfam" id="PF07992">
    <property type="entry name" value="Pyr_redox_2"/>
    <property type="match status" value="1"/>
</dbReference>
<dbReference type="InterPro" id="IPR009051">
    <property type="entry name" value="Helical_ferredxn"/>
</dbReference>
<dbReference type="EMBL" id="QZKI01000113">
    <property type="protein sequence ID" value="RJP66615.1"/>
    <property type="molecule type" value="Genomic_DNA"/>
</dbReference>
<dbReference type="AlphaFoldDB" id="A0A419ESN2"/>
<dbReference type="InterPro" id="IPR028261">
    <property type="entry name" value="DPD_II"/>
</dbReference>
<accession>A0A419ESN2</accession>
<dbReference type="NCBIfam" id="TIGR01316">
    <property type="entry name" value="gltA"/>
    <property type="match status" value="1"/>
</dbReference>
<organism evidence="4 5">
    <name type="scientific">Candidatus Abyssobacteria bacterium SURF_17</name>
    <dbReference type="NCBI Taxonomy" id="2093361"/>
    <lineage>
        <taxon>Bacteria</taxon>
        <taxon>Pseudomonadati</taxon>
        <taxon>Candidatus Hydrogenedentota</taxon>
        <taxon>Candidatus Abyssobacteria</taxon>
    </lineage>
</organism>
<feature type="compositionally biased region" description="Basic and acidic residues" evidence="1">
    <location>
        <begin position="478"/>
        <end position="487"/>
    </location>
</feature>
<comment type="caution">
    <text evidence="4">The sequence shown here is derived from an EMBL/GenBank/DDBJ whole genome shotgun (WGS) entry which is preliminary data.</text>
</comment>
<dbReference type="EC" id="1.4.1.13" evidence="4"/>
<evidence type="ECO:0000256" key="1">
    <source>
        <dbReference type="SAM" id="MobiDB-lite"/>
    </source>
</evidence>
<name>A0A419ESN2_9BACT</name>
<reference evidence="4 5" key="1">
    <citation type="journal article" date="2017" name="ISME J.">
        <title>Energy and carbon metabolisms in a deep terrestrial subsurface fluid microbial community.</title>
        <authorList>
            <person name="Momper L."/>
            <person name="Jungbluth S.P."/>
            <person name="Lee M.D."/>
            <person name="Amend J.P."/>
        </authorList>
    </citation>
    <scope>NUCLEOTIDE SEQUENCE [LARGE SCALE GENOMIC DNA]</scope>
    <source>
        <strain evidence="4">SURF_17</strain>
    </source>
</reference>
<proteinExistence type="predicted"/>
<feature type="region of interest" description="Disordered" evidence="1">
    <location>
        <begin position="1"/>
        <end position="20"/>
    </location>
</feature>
<dbReference type="InterPro" id="IPR036188">
    <property type="entry name" value="FAD/NAD-bd_sf"/>
</dbReference>
<evidence type="ECO:0000313" key="5">
    <source>
        <dbReference type="Proteomes" id="UP000285961"/>
    </source>
</evidence>
<dbReference type="GO" id="GO:0051536">
    <property type="term" value="F:iron-sulfur cluster binding"/>
    <property type="evidence" value="ECO:0007669"/>
    <property type="project" value="InterPro"/>
</dbReference>
<dbReference type="GO" id="GO:0004355">
    <property type="term" value="F:glutamate synthase (NADPH) activity"/>
    <property type="evidence" value="ECO:0007669"/>
    <property type="project" value="UniProtKB-EC"/>
</dbReference>
<evidence type="ECO:0000259" key="3">
    <source>
        <dbReference type="Pfam" id="PF14691"/>
    </source>
</evidence>
<gene>
    <name evidence="4" type="primary">gltA</name>
    <name evidence="4" type="ORF">C4532_15840</name>
</gene>
<dbReference type="SUPFAM" id="SSF46548">
    <property type="entry name" value="alpha-helical ferredoxin"/>
    <property type="match status" value="1"/>
</dbReference>
<feature type="region of interest" description="Disordered" evidence="1">
    <location>
        <begin position="466"/>
        <end position="487"/>
    </location>
</feature>
<protein>
    <submittedName>
        <fullName evidence="4">NADPH-dependent glutamate synthase</fullName>
        <ecNumber evidence="4">1.4.1.13</ecNumber>
    </submittedName>
</protein>
<dbReference type="SUPFAM" id="SSF51971">
    <property type="entry name" value="Nucleotide-binding domain"/>
    <property type="match status" value="1"/>
</dbReference>
<dbReference type="Gene3D" id="3.50.50.60">
    <property type="entry name" value="FAD/NAD(P)-binding domain"/>
    <property type="match status" value="2"/>
</dbReference>
<dbReference type="InterPro" id="IPR006004">
    <property type="entry name" value="SudA-like"/>
</dbReference>
<sequence length="487" mass="52979">MDPKERMKIPRQKMPEQKPDVRAKNFNEVPFGYTEELALKEANRCLQCKKPSCMKGCPVEINIPSFIKLIAEGHHWEAIRKIKETNSLPAVCGRVCPQESQCESYCIVGKKAEPVAIGRLERFAADYERRSGKVVKPGLAPPTGKRVAIVGSGPAGLTAAGDLIRMGHKVVIFEALHKAGGVLVYGIPEFRLPKEIVQAEVDFLADLGIEIHLNTVVGKADTLDDLLSDGFDAIFVGTGAGAPLFMNIPGENLSGVYSANEYLTRSNLMKAYLFPDYDTPIATSRIVAVVGGGNVAMDSARTALRLGAEQVHLIYRRSKEEMPARSEEVHHAEEEGVIFDLLTNPIRYIGDDKGRVVAVECQKMELGEPDQSGRRRPVPIKGSEYTMELDTVIVAIGNGPNPLVPSTTPDLEVNRKGNITADLQTCKTSKRGVFAGGDIVRGAATVILAMGDGKVAARSIDAYLKDPGWWDRPAPEPTPEKEEKKAG</sequence>
<feature type="domain" description="FAD/NAD(P)-binding" evidence="2">
    <location>
        <begin position="146"/>
        <end position="453"/>
    </location>
</feature>
<evidence type="ECO:0000313" key="4">
    <source>
        <dbReference type="EMBL" id="RJP66615.1"/>
    </source>
</evidence>
<dbReference type="PRINTS" id="PR00419">
    <property type="entry name" value="ADXRDTASE"/>
</dbReference>
<dbReference type="PANTHER" id="PTHR42783">
    <property type="entry name" value="GLUTAMATE SYNTHASE [NADPH] SMALL CHAIN"/>
    <property type="match status" value="1"/>
</dbReference>
<dbReference type="Pfam" id="PF14691">
    <property type="entry name" value="Fer4_20"/>
    <property type="match status" value="1"/>
</dbReference>
<dbReference type="PANTHER" id="PTHR42783:SF3">
    <property type="entry name" value="GLUTAMATE SYNTHASE [NADPH] SMALL CHAIN-RELATED"/>
    <property type="match status" value="1"/>
</dbReference>